<organism evidence="1 2">
    <name type="scientific">Rubrivirga litoralis</name>
    <dbReference type="NCBI Taxonomy" id="3075598"/>
    <lineage>
        <taxon>Bacteria</taxon>
        <taxon>Pseudomonadati</taxon>
        <taxon>Rhodothermota</taxon>
        <taxon>Rhodothermia</taxon>
        <taxon>Rhodothermales</taxon>
        <taxon>Rubricoccaceae</taxon>
        <taxon>Rubrivirga</taxon>
    </lineage>
</organism>
<dbReference type="RefSeq" id="WP_311663130.1">
    <property type="nucleotide sequence ID" value="NZ_JAVRHT010000017.1"/>
</dbReference>
<dbReference type="InterPro" id="IPR036390">
    <property type="entry name" value="WH_DNA-bd_sf"/>
</dbReference>
<accession>A0ABU3BR65</accession>
<dbReference type="NCBIfam" id="TIGR00738">
    <property type="entry name" value="rrf2_super"/>
    <property type="match status" value="1"/>
</dbReference>
<protein>
    <submittedName>
        <fullName evidence="1">Rrf2 family transcriptional regulator</fullName>
    </submittedName>
</protein>
<dbReference type="Proteomes" id="UP001267426">
    <property type="component" value="Unassembled WGS sequence"/>
</dbReference>
<dbReference type="InterPro" id="IPR036388">
    <property type="entry name" value="WH-like_DNA-bd_sf"/>
</dbReference>
<dbReference type="InterPro" id="IPR000944">
    <property type="entry name" value="Tscrpt_reg_Rrf2"/>
</dbReference>
<dbReference type="EMBL" id="JAVRHT010000017">
    <property type="protein sequence ID" value="MDT0631786.1"/>
    <property type="molecule type" value="Genomic_DNA"/>
</dbReference>
<proteinExistence type="predicted"/>
<dbReference type="PANTHER" id="PTHR33221">
    <property type="entry name" value="WINGED HELIX-TURN-HELIX TRANSCRIPTIONAL REGULATOR, RRF2 FAMILY"/>
    <property type="match status" value="1"/>
</dbReference>
<dbReference type="SUPFAM" id="SSF46785">
    <property type="entry name" value="Winged helix' DNA-binding domain"/>
    <property type="match status" value="1"/>
</dbReference>
<dbReference type="Pfam" id="PF02082">
    <property type="entry name" value="Rrf2"/>
    <property type="match status" value="1"/>
</dbReference>
<name>A0ABU3BR65_9BACT</name>
<sequence length="146" mass="15588">MLLSQRCEYAVRAALYLAAADRTGYVAVREISEALGIPRSFLAKTVQDLTAAGVFTSMRGPSGGLALARPAHRTTIEEVVLAVDGSALFTECVLGLPGCDDLRPCPLHAQWRPMRARVRAMFAGATLGDTAVQVRDGKFRLALEAG</sequence>
<keyword evidence="2" id="KW-1185">Reference proteome</keyword>
<comment type="caution">
    <text evidence="1">The sequence shown here is derived from an EMBL/GenBank/DDBJ whole genome shotgun (WGS) entry which is preliminary data.</text>
</comment>
<gene>
    <name evidence="1" type="ORF">RM540_08520</name>
</gene>
<evidence type="ECO:0000313" key="2">
    <source>
        <dbReference type="Proteomes" id="UP001267426"/>
    </source>
</evidence>
<dbReference type="PROSITE" id="PS51197">
    <property type="entry name" value="HTH_RRF2_2"/>
    <property type="match status" value="1"/>
</dbReference>
<dbReference type="PANTHER" id="PTHR33221:SF13">
    <property type="entry name" value="TRANSCRIPTIONAL REGULATOR-RELATED"/>
    <property type="match status" value="1"/>
</dbReference>
<dbReference type="Gene3D" id="1.10.10.10">
    <property type="entry name" value="Winged helix-like DNA-binding domain superfamily/Winged helix DNA-binding domain"/>
    <property type="match status" value="1"/>
</dbReference>
<evidence type="ECO:0000313" key="1">
    <source>
        <dbReference type="EMBL" id="MDT0631786.1"/>
    </source>
</evidence>
<reference evidence="1 2" key="1">
    <citation type="submission" date="2023-09" db="EMBL/GenBank/DDBJ databases">
        <authorList>
            <person name="Rey-Velasco X."/>
        </authorList>
    </citation>
    <scope>NUCLEOTIDE SEQUENCE [LARGE SCALE GENOMIC DNA]</scope>
    <source>
        <strain evidence="1 2">F394</strain>
    </source>
</reference>